<evidence type="ECO:0000313" key="3">
    <source>
        <dbReference type="Proteomes" id="UP001176961"/>
    </source>
</evidence>
<organism evidence="2 3">
    <name type="scientific">Cylicocyclus nassatus</name>
    <name type="common">Nematode worm</name>
    <dbReference type="NCBI Taxonomy" id="53992"/>
    <lineage>
        <taxon>Eukaryota</taxon>
        <taxon>Metazoa</taxon>
        <taxon>Ecdysozoa</taxon>
        <taxon>Nematoda</taxon>
        <taxon>Chromadorea</taxon>
        <taxon>Rhabditida</taxon>
        <taxon>Rhabditina</taxon>
        <taxon>Rhabditomorpha</taxon>
        <taxon>Strongyloidea</taxon>
        <taxon>Strongylidae</taxon>
        <taxon>Cylicocyclus</taxon>
    </lineage>
</organism>
<gene>
    <name evidence="2" type="ORF">CYNAS_LOCUS21528</name>
</gene>
<evidence type="ECO:0000256" key="1">
    <source>
        <dbReference type="SAM" id="MobiDB-lite"/>
    </source>
</evidence>
<dbReference type="AlphaFoldDB" id="A0AA36MGS7"/>
<feature type="compositionally biased region" description="Polar residues" evidence="1">
    <location>
        <begin position="19"/>
        <end position="28"/>
    </location>
</feature>
<protein>
    <submittedName>
        <fullName evidence="2">Uncharacterized protein</fullName>
    </submittedName>
</protein>
<reference evidence="2" key="1">
    <citation type="submission" date="2023-07" db="EMBL/GenBank/DDBJ databases">
        <authorList>
            <consortium name="CYATHOMIX"/>
        </authorList>
    </citation>
    <scope>NUCLEOTIDE SEQUENCE</scope>
    <source>
        <strain evidence="2">N/A</strain>
    </source>
</reference>
<keyword evidence="3" id="KW-1185">Reference proteome</keyword>
<accession>A0AA36MGS7</accession>
<dbReference type="Proteomes" id="UP001176961">
    <property type="component" value="Unassembled WGS sequence"/>
</dbReference>
<dbReference type="EMBL" id="CATQJL010000326">
    <property type="protein sequence ID" value="CAJ0609545.1"/>
    <property type="molecule type" value="Genomic_DNA"/>
</dbReference>
<proteinExistence type="predicted"/>
<comment type="caution">
    <text evidence="2">The sequence shown here is derived from an EMBL/GenBank/DDBJ whole genome shotgun (WGS) entry which is preliminary data.</text>
</comment>
<name>A0AA36MGS7_CYLNA</name>
<feature type="region of interest" description="Disordered" evidence="1">
    <location>
        <begin position="1"/>
        <end position="33"/>
    </location>
</feature>
<sequence length="174" mass="18950">MVTNPWATTTSQPQTTSSNLYPSGQLVNNDPWAPSTGTNLLGVGNTDRLPPIPSVGPRCEITSLAHVCKEEMYIKNKLTHFANAYTTKVEREVPKSRSFENKDTQNLKIMINSASALMTNKFTAVLNGFLATNTEAPIRCQQRPVPQNNAKISANLSFTVVTNRAATGIARGMP</sequence>
<feature type="compositionally biased region" description="Low complexity" evidence="1">
    <location>
        <begin position="8"/>
        <end position="18"/>
    </location>
</feature>
<evidence type="ECO:0000313" key="2">
    <source>
        <dbReference type="EMBL" id="CAJ0609545.1"/>
    </source>
</evidence>